<protein>
    <submittedName>
        <fullName evidence="1">OLC1v1035649C1</fullName>
    </submittedName>
</protein>
<reference evidence="1" key="1">
    <citation type="submission" date="2023-03" db="EMBL/GenBank/DDBJ databases">
        <authorList>
            <person name="Julca I."/>
        </authorList>
    </citation>
    <scope>NUCLEOTIDE SEQUENCE</scope>
</reference>
<dbReference type="InterPro" id="IPR052929">
    <property type="entry name" value="RNase_H-like_EbsB-rel"/>
</dbReference>
<organism evidence="1 2">
    <name type="scientific">Oldenlandia corymbosa var. corymbosa</name>
    <dbReference type="NCBI Taxonomy" id="529605"/>
    <lineage>
        <taxon>Eukaryota</taxon>
        <taxon>Viridiplantae</taxon>
        <taxon>Streptophyta</taxon>
        <taxon>Embryophyta</taxon>
        <taxon>Tracheophyta</taxon>
        <taxon>Spermatophyta</taxon>
        <taxon>Magnoliopsida</taxon>
        <taxon>eudicotyledons</taxon>
        <taxon>Gunneridae</taxon>
        <taxon>Pentapetalae</taxon>
        <taxon>asterids</taxon>
        <taxon>lamiids</taxon>
        <taxon>Gentianales</taxon>
        <taxon>Rubiaceae</taxon>
        <taxon>Rubioideae</taxon>
        <taxon>Spermacoceae</taxon>
        <taxon>Hedyotis-Oldenlandia complex</taxon>
        <taxon>Oldenlandia</taxon>
    </lineage>
</organism>
<name>A0AAV1CTZ7_OLDCO</name>
<sequence>MLILQSHAALVHLMRLLEGELIKFSCRVLREAEERARDDEVVNHDLWELANDLLAANEEFRKIFLASFIDWRKKLNFPISGPAVLLPKLRVLNHDTLNRIKVAAEDAGESIEGYLAFLRRSQCSEKKDFVEYRGIHDLLSRITGFLDNALKEASILEEIQVEKTASVLELHDDDSQTKSSRRSQIQRPWRGCLDDRTDLDWEKTFPFELFSAVEMDEHDFMSGLIDEVIERSSELKVLKVWEISSSIGKPTSQKQFFAVQSLHVTLIGARVDHISGQSREDTGEFLSRSLKGKKYLIVLEGLRNFEVWETIQEYFPDDGVGSRILLRVLGGLGSSSIVSQLKESYRLYKPELVFWCETKRKGGFVKLVGKKLGFDTRWCMVDLVGLSGGMALGWGEEVIVLGLETTEFSIEVEFETKETKRKWKPELLQQLLIPSEVDLVLQMPVSKFGCDDSLKLSPVKWDGITIRTDRFTEWWGALMKIKKGTEIKDIIEFTVYLLWYIWKARIAWQYEGKSTEAVEVVQRAMKEWGEFKHVQVEKKGRQNVETNANNEPGWEAPGRGKVRVNVSSHLDEGKKVVGLGICIRDDEGKLKCAKSVLHECVQNSMAAELEAVRSVRSST</sequence>
<evidence type="ECO:0000313" key="1">
    <source>
        <dbReference type="EMBL" id="CAI9098917.1"/>
    </source>
</evidence>
<accession>A0AAV1CTZ7</accession>
<dbReference type="EMBL" id="OX459120">
    <property type="protein sequence ID" value="CAI9098917.1"/>
    <property type="molecule type" value="Genomic_DNA"/>
</dbReference>
<dbReference type="Proteomes" id="UP001161247">
    <property type="component" value="Chromosome 3"/>
</dbReference>
<evidence type="ECO:0000313" key="2">
    <source>
        <dbReference type="Proteomes" id="UP001161247"/>
    </source>
</evidence>
<proteinExistence type="predicted"/>
<dbReference type="PANTHER" id="PTHR47074:SF48">
    <property type="entry name" value="POLYNUCLEOTIDYL TRANSFERASE, RIBONUCLEASE H-LIKE SUPERFAMILY PROTEIN"/>
    <property type="match status" value="1"/>
</dbReference>
<dbReference type="PANTHER" id="PTHR47074">
    <property type="entry name" value="BNAC02G40300D PROTEIN"/>
    <property type="match status" value="1"/>
</dbReference>
<dbReference type="AlphaFoldDB" id="A0AAV1CTZ7"/>
<gene>
    <name evidence="1" type="ORF">OLC1_LOCUS9024</name>
</gene>
<keyword evidence="2" id="KW-1185">Reference proteome</keyword>